<evidence type="ECO:0000313" key="2">
    <source>
        <dbReference type="EMBL" id="CZR65687.1"/>
    </source>
</evidence>
<dbReference type="AlphaFoldDB" id="A0A1L7XL75"/>
<dbReference type="InterPro" id="IPR010730">
    <property type="entry name" value="HET"/>
</dbReference>
<dbReference type="Pfam" id="PF06985">
    <property type="entry name" value="HET"/>
    <property type="match status" value="1"/>
</dbReference>
<gene>
    <name evidence="2" type="ORF">PAC_15587</name>
</gene>
<sequence length="643" mass="73233">MSNTLATMPKEKAYRYSLLADNDAIRLLILQPGRPGSEIHCSLIHTTLSQCHDDIFQHYTALSYVWGDETILRTIYVEEMRFEVTGNLFDALDDLRHDSHPLRLWADAICINQSNMAERNKQVGLMRQIYSFAQFTVIYLGKSNVDCDEAMDAVHDVRLDSRLRNITVTQILSRTWFKRVWIYQELVLSRVPWVQCGRRRVKWGLLHTALFGKEDDDDAWFIDRVDTRKPEVEENRNLLDSEKNLAIKIFSEMHAAWKRKSGPPTLLSVLSSRRGFGVKDERDFIYGHLAVADLPSRMNYLRPCPIVDYERSVVDVFTDAAKFMLWNPSKSEACSWDLLSYVDTCNTNPHIKGLPSWVPDWTLDSTDYLSTIPFLRSNFSHSAPNSTTVVPRFPAPHLCSDKMYLVGVVERVSSVIISKTTSKLEIQDMISNLQIPNSFKKLQRQFNSLPAHPSQAEYDSLAKKLIQKAAHPILFPDYDDYCLIPEMSNNQDAFDAKFPDRHQYSIGDFPLGYQQTGPRDYRQVHNLKSGFPDFFQGRKLASIGSSSWLAVVPSRTCATDVLFAVPRDQTKSFDFLVLRPLARAQLGSQILDDGGGEGSKVEISDAAKIPGGGHFTLVGRGLLQERPINGEFKEDMLKEVILH</sequence>
<organism evidence="2 3">
    <name type="scientific">Phialocephala subalpina</name>
    <dbReference type="NCBI Taxonomy" id="576137"/>
    <lineage>
        <taxon>Eukaryota</taxon>
        <taxon>Fungi</taxon>
        <taxon>Dikarya</taxon>
        <taxon>Ascomycota</taxon>
        <taxon>Pezizomycotina</taxon>
        <taxon>Leotiomycetes</taxon>
        <taxon>Helotiales</taxon>
        <taxon>Mollisiaceae</taxon>
        <taxon>Phialocephala</taxon>
        <taxon>Phialocephala fortinii species complex</taxon>
    </lineage>
</organism>
<dbReference type="OrthoDB" id="2157530at2759"/>
<protein>
    <recommendedName>
        <fullName evidence="1">Heterokaryon incompatibility domain-containing protein</fullName>
    </recommendedName>
</protein>
<evidence type="ECO:0000259" key="1">
    <source>
        <dbReference type="Pfam" id="PF06985"/>
    </source>
</evidence>
<dbReference type="Proteomes" id="UP000184330">
    <property type="component" value="Unassembled WGS sequence"/>
</dbReference>
<name>A0A1L7XL75_9HELO</name>
<accession>A0A1L7XL75</accession>
<feature type="domain" description="Heterokaryon incompatibility" evidence="1">
    <location>
        <begin position="59"/>
        <end position="185"/>
    </location>
</feature>
<dbReference type="EMBL" id="FJOG01000032">
    <property type="protein sequence ID" value="CZR65687.1"/>
    <property type="molecule type" value="Genomic_DNA"/>
</dbReference>
<reference evidence="2 3" key="1">
    <citation type="submission" date="2016-03" db="EMBL/GenBank/DDBJ databases">
        <authorList>
            <person name="Ploux O."/>
        </authorList>
    </citation>
    <scope>NUCLEOTIDE SEQUENCE [LARGE SCALE GENOMIC DNA]</scope>
    <source>
        <strain evidence="2 3">UAMH 11012</strain>
    </source>
</reference>
<dbReference type="InterPro" id="IPR052895">
    <property type="entry name" value="HetReg/Transcr_Mod"/>
</dbReference>
<keyword evidence="3" id="KW-1185">Reference proteome</keyword>
<dbReference type="PANTHER" id="PTHR24148:SF73">
    <property type="entry name" value="HET DOMAIN PROTEIN (AFU_ORTHOLOGUE AFUA_8G01020)"/>
    <property type="match status" value="1"/>
</dbReference>
<dbReference type="PANTHER" id="PTHR24148">
    <property type="entry name" value="ANKYRIN REPEAT DOMAIN-CONTAINING PROTEIN 39 HOMOLOG-RELATED"/>
    <property type="match status" value="1"/>
</dbReference>
<proteinExistence type="predicted"/>
<evidence type="ECO:0000313" key="3">
    <source>
        <dbReference type="Proteomes" id="UP000184330"/>
    </source>
</evidence>